<dbReference type="PANTHER" id="PTHR43092:SF2">
    <property type="entry name" value="HERCYNYLCYSTEINE SULFOXIDE LYASE"/>
    <property type="match status" value="1"/>
</dbReference>
<gene>
    <name evidence="3" type="ORF">P175DRAFT_0494709</name>
</gene>
<evidence type="ECO:0000256" key="1">
    <source>
        <dbReference type="ARBA" id="ARBA00022898"/>
    </source>
</evidence>
<dbReference type="EMBL" id="MSFN02000006">
    <property type="protein sequence ID" value="PTU19587.1"/>
    <property type="molecule type" value="Genomic_DNA"/>
</dbReference>
<proteinExistence type="predicted"/>
<dbReference type="OrthoDB" id="5978656at2759"/>
<dbReference type="InterPro" id="IPR000192">
    <property type="entry name" value="Aminotrans_V_dom"/>
</dbReference>
<accession>A0A2T5LTI4</accession>
<dbReference type="PANTHER" id="PTHR43092">
    <property type="entry name" value="L-CYSTEINE DESULFHYDRASE"/>
    <property type="match status" value="1"/>
</dbReference>
<keyword evidence="1" id="KW-0663">Pyridoxal phosphate</keyword>
<organism evidence="3 4">
    <name type="scientific">Aspergillus ochraceoroseus IBT 24754</name>
    <dbReference type="NCBI Taxonomy" id="1392256"/>
    <lineage>
        <taxon>Eukaryota</taxon>
        <taxon>Fungi</taxon>
        <taxon>Dikarya</taxon>
        <taxon>Ascomycota</taxon>
        <taxon>Pezizomycotina</taxon>
        <taxon>Eurotiomycetes</taxon>
        <taxon>Eurotiomycetidae</taxon>
        <taxon>Eurotiales</taxon>
        <taxon>Aspergillaceae</taxon>
        <taxon>Aspergillus</taxon>
        <taxon>Aspergillus subgen. Nidulantes</taxon>
    </lineage>
</organism>
<dbReference type="VEuPathDB" id="FungiDB:P175DRAFT_0494709"/>
<reference evidence="3 4" key="1">
    <citation type="journal article" date="2018" name="Proc. Natl. Acad. Sci. U.S.A.">
        <title>Linking secondary metabolites to gene clusters through genome sequencing of six diverse Aspergillus species.</title>
        <authorList>
            <person name="Kaerboelling I."/>
            <person name="Vesth T.C."/>
            <person name="Frisvad J.C."/>
            <person name="Nybo J.L."/>
            <person name="Theobald S."/>
            <person name="Kuo A."/>
            <person name="Bowyer P."/>
            <person name="Matsuda Y."/>
            <person name="Mondo S."/>
            <person name="Lyhne E.K."/>
            <person name="Kogle M.E."/>
            <person name="Clum A."/>
            <person name="Lipzen A."/>
            <person name="Salamov A."/>
            <person name="Ngan C.Y."/>
            <person name="Daum C."/>
            <person name="Chiniquy J."/>
            <person name="Barry K."/>
            <person name="LaButti K."/>
            <person name="Haridas S."/>
            <person name="Simmons B.A."/>
            <person name="Magnuson J.K."/>
            <person name="Mortensen U.H."/>
            <person name="Larsen T.O."/>
            <person name="Grigoriev I.V."/>
            <person name="Baker S.E."/>
            <person name="Andersen M.R."/>
        </authorList>
    </citation>
    <scope>NUCLEOTIDE SEQUENCE [LARGE SCALE GENOMIC DNA]</scope>
    <source>
        <strain evidence="3 4">IBT 24754</strain>
    </source>
</reference>
<evidence type="ECO:0000259" key="2">
    <source>
        <dbReference type="Pfam" id="PF00266"/>
    </source>
</evidence>
<evidence type="ECO:0000313" key="4">
    <source>
        <dbReference type="Proteomes" id="UP000244073"/>
    </source>
</evidence>
<comment type="caution">
    <text evidence="3">The sequence shown here is derived from an EMBL/GenBank/DDBJ whole genome shotgun (WGS) entry which is preliminary data.</text>
</comment>
<dbReference type="Gene3D" id="3.40.640.10">
    <property type="entry name" value="Type I PLP-dependent aspartate aminotransferase-like (Major domain)"/>
    <property type="match status" value="1"/>
</dbReference>
<dbReference type="SUPFAM" id="SSF53383">
    <property type="entry name" value="PLP-dependent transferases"/>
    <property type="match status" value="1"/>
</dbReference>
<sequence>MAGPTPFGAPMKELFLIDEDFRNLNHGTVPYSIIPRYTKRYLKKKQKGSFGTYPKAIQKVFRDYQHASEARPDVFRRYTQPKAIVAARTAIASLLHVPPEECVLVKNASTGINTVLRNLLPFTPRDVIIYFDTVYGAVERSLVALCESTALQHLRKVEYTFPLAHGEIVRRFRALVRQLRDEEHLNPKLAVFDTIVSMPGVRFPFEQLTRVAREEGVLSVIDAAHGVGQIPLDLSVLQPDFFTTNCHKWLYVPRGCAVLYVPRRHQHLIRTTLPTSWGFIPAPESAKWAAGLLASTVESDPDQSAFLRLFEFVATTDDTAYCCIPEAIKFREEVCGGEEKIYGYLEELAKEAADVVARILGTEVLKEEEEEEGEEGSRLMACAMSNVRLPVRIGSGQFVAESGSGIKVRKDARGEVTVSCEDVGRLSGWIQDQLVERGTFVPVFAHGGALWTRLSAQVYLDISDFEWLGGVLKEICSEI</sequence>
<dbReference type="GeneID" id="63812910"/>
<name>A0A2T5LTI4_9EURO</name>
<dbReference type="InterPro" id="IPR015421">
    <property type="entry name" value="PyrdxlP-dep_Trfase_major"/>
</dbReference>
<dbReference type="Proteomes" id="UP000244073">
    <property type="component" value="Unassembled WGS sequence"/>
</dbReference>
<dbReference type="InterPro" id="IPR015424">
    <property type="entry name" value="PyrdxlP-dep_Trfase"/>
</dbReference>
<dbReference type="AlphaFoldDB" id="A0A2T5LTI4"/>
<dbReference type="RefSeq" id="XP_040750979.1">
    <property type="nucleotide sequence ID" value="XM_040896028.1"/>
</dbReference>
<protein>
    <recommendedName>
        <fullName evidence="2">Aminotransferase class V domain-containing protein</fullName>
    </recommendedName>
</protein>
<dbReference type="Pfam" id="PF00266">
    <property type="entry name" value="Aminotran_5"/>
    <property type="match status" value="1"/>
</dbReference>
<feature type="domain" description="Aminotransferase class V" evidence="2">
    <location>
        <begin position="81"/>
        <end position="270"/>
    </location>
</feature>
<evidence type="ECO:0000313" key="3">
    <source>
        <dbReference type="EMBL" id="PTU19587.1"/>
    </source>
</evidence>